<name>A0A0E4BNE6_9BRAD</name>
<dbReference type="GO" id="GO:0008889">
    <property type="term" value="F:glycerophosphodiester phosphodiesterase activity"/>
    <property type="evidence" value="ECO:0007669"/>
    <property type="project" value="TreeGrafter"/>
</dbReference>
<sequence length="369" mass="40618">MFDNSKGILENTISAADNALKHGFHAVELDIRADKNGHAWIMHDTTLGRVTGDPGNCLISDVTTAEIRQMNLLTWNPITNARTPALDRKGNPQKMEDLQSILDYVREKNINGEEFNVIIDPKDELSTIAAIKLLSAPENAEVRNHLGIKIYSSHVPTTDRVVARWEKKTTKVFDALVQANVTVQPNGRLNLIPVLLRVEDVQSSYIDDDAVTQAGDGLTSLDRLGALAMVEISRYKGTTTFDEMNQVAAAFQAAGEKFASAPLTTSYISEAFSVNGYKYYYSAEGVPITLPGRPDMDSRATFGALLPYADVLVSDNPYLETLYATGWITDGNHADYTFPMDPGFNPASIIDAPKVIIGKPSWMKDPHRQ</sequence>
<accession>A0A0E4BNE6</accession>
<dbReference type="PROSITE" id="PS51704">
    <property type="entry name" value="GP_PDE"/>
    <property type="match status" value="1"/>
</dbReference>
<dbReference type="AlphaFoldDB" id="A0A0E4BNE6"/>
<dbReference type="InterPro" id="IPR017946">
    <property type="entry name" value="PLC-like_Pdiesterase_TIM-brl"/>
</dbReference>
<dbReference type="GO" id="GO:0070291">
    <property type="term" value="P:N-acylethanolamine metabolic process"/>
    <property type="evidence" value="ECO:0007669"/>
    <property type="project" value="TreeGrafter"/>
</dbReference>
<dbReference type="GO" id="GO:0006644">
    <property type="term" value="P:phospholipid metabolic process"/>
    <property type="evidence" value="ECO:0007669"/>
    <property type="project" value="TreeGrafter"/>
</dbReference>
<dbReference type="GO" id="GO:0006580">
    <property type="term" value="P:ethanolamine metabolic process"/>
    <property type="evidence" value="ECO:0007669"/>
    <property type="project" value="TreeGrafter"/>
</dbReference>
<dbReference type="GO" id="GO:0005886">
    <property type="term" value="C:plasma membrane"/>
    <property type="evidence" value="ECO:0007669"/>
    <property type="project" value="TreeGrafter"/>
</dbReference>
<reference evidence="2 3" key="1">
    <citation type="submission" date="2014-11" db="EMBL/GenBank/DDBJ databases">
        <title>Symbiosis island explosion on the genome of extra-slow-growing strains of soybean bradyrhizobia with massive insertion sequences.</title>
        <authorList>
            <person name="Iida T."/>
            <person name="Minamisawa K."/>
        </authorList>
    </citation>
    <scope>NUCLEOTIDE SEQUENCE [LARGE SCALE GENOMIC DNA]</scope>
    <source>
        <strain evidence="2 3">NK6</strain>
    </source>
</reference>
<protein>
    <recommendedName>
        <fullName evidence="1">GP-PDE domain-containing protein</fullName>
    </recommendedName>
</protein>
<dbReference type="EMBL" id="AP014685">
    <property type="protein sequence ID" value="BAR56142.1"/>
    <property type="molecule type" value="Genomic_DNA"/>
</dbReference>
<dbReference type="PANTHER" id="PTHR46320">
    <property type="entry name" value="GLYCEROPHOSPHODIESTER PHOSPHODIESTERASE 1"/>
    <property type="match status" value="1"/>
</dbReference>
<evidence type="ECO:0000313" key="3">
    <source>
        <dbReference type="Proteomes" id="UP000063308"/>
    </source>
</evidence>
<feature type="domain" description="GP-PDE" evidence="1">
    <location>
        <begin position="1"/>
        <end position="252"/>
    </location>
</feature>
<dbReference type="InterPro" id="IPR030395">
    <property type="entry name" value="GP_PDE_dom"/>
</dbReference>
<dbReference type="Gene3D" id="3.20.20.190">
    <property type="entry name" value="Phosphatidylinositol (PI) phosphodiesterase"/>
    <property type="match status" value="1"/>
</dbReference>
<dbReference type="PANTHER" id="PTHR46320:SF1">
    <property type="entry name" value="GLYCEROPHOSPHODIESTER PHOSPHODIESTERASE 1"/>
    <property type="match status" value="1"/>
</dbReference>
<dbReference type="RefSeq" id="WP_171901151.1">
    <property type="nucleotide sequence ID" value="NZ_CP126038.1"/>
</dbReference>
<evidence type="ECO:0000313" key="2">
    <source>
        <dbReference type="EMBL" id="BAR56142.1"/>
    </source>
</evidence>
<gene>
    <name evidence="2" type="ORF">NK6_2962</name>
</gene>
<evidence type="ECO:0000259" key="1">
    <source>
        <dbReference type="PROSITE" id="PS51704"/>
    </source>
</evidence>
<dbReference type="Pfam" id="PF03009">
    <property type="entry name" value="GDPD"/>
    <property type="match status" value="1"/>
</dbReference>
<proteinExistence type="predicted"/>
<organism evidence="2 3">
    <name type="scientific">Bradyrhizobium diazoefficiens</name>
    <dbReference type="NCBI Taxonomy" id="1355477"/>
    <lineage>
        <taxon>Bacteria</taxon>
        <taxon>Pseudomonadati</taxon>
        <taxon>Pseudomonadota</taxon>
        <taxon>Alphaproteobacteria</taxon>
        <taxon>Hyphomicrobiales</taxon>
        <taxon>Nitrobacteraceae</taxon>
        <taxon>Bradyrhizobium</taxon>
    </lineage>
</organism>
<dbReference type="SUPFAM" id="SSF51695">
    <property type="entry name" value="PLC-like phosphodiesterases"/>
    <property type="match status" value="1"/>
</dbReference>
<dbReference type="Proteomes" id="UP000063308">
    <property type="component" value="Chromosome"/>
</dbReference>